<dbReference type="GO" id="GO:0008610">
    <property type="term" value="P:lipid biosynthetic process"/>
    <property type="evidence" value="ECO:0007669"/>
    <property type="project" value="UniProtKB-ARBA"/>
</dbReference>
<evidence type="ECO:0000313" key="4">
    <source>
        <dbReference type="Proteomes" id="UP001151699"/>
    </source>
</evidence>
<feature type="transmembrane region" description="Helical" evidence="1">
    <location>
        <begin position="7"/>
        <end position="25"/>
    </location>
</feature>
<reference evidence="3" key="1">
    <citation type="submission" date="2022-07" db="EMBL/GenBank/DDBJ databases">
        <authorList>
            <person name="Trinca V."/>
            <person name="Uliana J.V.C."/>
            <person name="Torres T.T."/>
            <person name="Ward R.J."/>
            <person name="Monesi N."/>
        </authorList>
    </citation>
    <scope>NUCLEOTIDE SEQUENCE</scope>
    <source>
        <strain evidence="3">HSMRA1968</strain>
        <tissue evidence="3">Whole embryos</tissue>
    </source>
</reference>
<keyword evidence="1" id="KW-1133">Transmembrane helix</keyword>
<gene>
    <name evidence="3" type="primary">DES1</name>
    <name evidence="3" type="ORF">Bhyg_13770</name>
</gene>
<name>A0A9Q0RWM8_9DIPT</name>
<protein>
    <submittedName>
        <fullName evidence="3">Acyl-lipid (8-3)-desaturase</fullName>
    </submittedName>
</protein>
<dbReference type="GO" id="GO:0016020">
    <property type="term" value="C:membrane"/>
    <property type="evidence" value="ECO:0007669"/>
    <property type="project" value="TreeGrafter"/>
</dbReference>
<keyword evidence="1" id="KW-0812">Transmembrane</keyword>
<accession>A0A9Q0RWM8</accession>
<dbReference type="PANTHER" id="PTHR19353">
    <property type="entry name" value="FATTY ACID DESATURASE 2"/>
    <property type="match status" value="1"/>
</dbReference>
<evidence type="ECO:0000259" key="2">
    <source>
        <dbReference type="Pfam" id="PF00487"/>
    </source>
</evidence>
<dbReference type="PANTHER" id="PTHR19353:SF19">
    <property type="entry name" value="DELTA(5) FATTY ACID DESATURASE C-RELATED"/>
    <property type="match status" value="1"/>
</dbReference>
<keyword evidence="4" id="KW-1185">Reference proteome</keyword>
<feature type="domain" description="Fatty acid desaturase" evidence="2">
    <location>
        <begin position="15"/>
        <end position="139"/>
    </location>
</feature>
<evidence type="ECO:0000256" key="1">
    <source>
        <dbReference type="SAM" id="Phobius"/>
    </source>
</evidence>
<proteinExistence type="predicted"/>
<evidence type="ECO:0000313" key="3">
    <source>
        <dbReference type="EMBL" id="KAJ6635186.1"/>
    </source>
</evidence>
<dbReference type="GO" id="GO:0016717">
    <property type="term" value="F:oxidoreductase activity, acting on paired donors, with oxidation of a pair of donors resulting in the reduction of molecular oxygen to two molecules of water"/>
    <property type="evidence" value="ECO:0007669"/>
    <property type="project" value="TreeGrafter"/>
</dbReference>
<dbReference type="OrthoDB" id="7772743at2759"/>
<sequence>MSWTLLAFSKCFWLTYRILIPIYYLNIPLGMFWTTFLITELVTGWYLAFNFQVSHVSSVCEYSCGTEELTPKLAGEWAILQVKSSVDYAHGSWFTTFMTGALNYQITHHLFPSVSQYHYPEIAPIIMEICKKYNVKYTVLPSFWDAFKAHLKHLQNMGVAGRSVSVHMG</sequence>
<dbReference type="EMBL" id="WJQU01000004">
    <property type="protein sequence ID" value="KAJ6635186.1"/>
    <property type="molecule type" value="Genomic_DNA"/>
</dbReference>
<dbReference type="Pfam" id="PF00487">
    <property type="entry name" value="FA_desaturase"/>
    <property type="match status" value="1"/>
</dbReference>
<dbReference type="Proteomes" id="UP001151699">
    <property type="component" value="Chromosome C"/>
</dbReference>
<dbReference type="InterPro" id="IPR005804">
    <property type="entry name" value="FA_desaturase_dom"/>
</dbReference>
<organism evidence="3 4">
    <name type="scientific">Pseudolycoriella hygida</name>
    <dbReference type="NCBI Taxonomy" id="35572"/>
    <lineage>
        <taxon>Eukaryota</taxon>
        <taxon>Metazoa</taxon>
        <taxon>Ecdysozoa</taxon>
        <taxon>Arthropoda</taxon>
        <taxon>Hexapoda</taxon>
        <taxon>Insecta</taxon>
        <taxon>Pterygota</taxon>
        <taxon>Neoptera</taxon>
        <taxon>Endopterygota</taxon>
        <taxon>Diptera</taxon>
        <taxon>Nematocera</taxon>
        <taxon>Sciaroidea</taxon>
        <taxon>Sciaridae</taxon>
        <taxon>Pseudolycoriella</taxon>
    </lineage>
</organism>
<keyword evidence="1" id="KW-0472">Membrane</keyword>
<dbReference type="InterPro" id="IPR012171">
    <property type="entry name" value="Fatty_acid_desaturase"/>
</dbReference>
<dbReference type="AlphaFoldDB" id="A0A9Q0RWM8"/>
<comment type="caution">
    <text evidence="3">The sequence shown here is derived from an EMBL/GenBank/DDBJ whole genome shotgun (WGS) entry which is preliminary data.</text>
</comment>